<proteinExistence type="predicted"/>
<sequence length="170" mass="19823">MRLIFFKYSVFFVLFLVVGTARSQDYEKAIKVKGFSGLGVSYKHLTGFEKGYEVGIHTADDWESLSFLRIFQRPAFPKISDKWFLCYGYGTHVSFYRSYSVYNPFKPFDAPRTYNRTFISPGFDGVVGFEYRMLKNPFLISFDINANFEIFGPDYFRVNAYNTVGLAYVF</sequence>
<dbReference type="EMBL" id="BAZW01000003">
    <property type="protein sequence ID" value="GAO28603.1"/>
    <property type="molecule type" value="Genomic_DNA"/>
</dbReference>
<evidence type="ECO:0008006" key="3">
    <source>
        <dbReference type="Google" id="ProtNLM"/>
    </source>
</evidence>
<accession>A0A0E9LTH8</accession>
<dbReference type="STRING" id="1236989.JCM15548_1720"/>
<comment type="caution">
    <text evidence="1">The sequence shown here is derived from an EMBL/GenBank/DDBJ whole genome shotgun (WGS) entry which is preliminary data.</text>
</comment>
<dbReference type="OrthoDB" id="981167at2"/>
<evidence type="ECO:0000313" key="1">
    <source>
        <dbReference type="EMBL" id="GAO28603.1"/>
    </source>
</evidence>
<evidence type="ECO:0000313" key="2">
    <source>
        <dbReference type="Proteomes" id="UP000032900"/>
    </source>
</evidence>
<reference evidence="1 2" key="1">
    <citation type="journal article" date="2015" name="Microbes Environ.">
        <title>Distribution and evolution of nitrogen fixation genes in the phylum bacteroidetes.</title>
        <authorList>
            <person name="Inoue J."/>
            <person name="Oshima K."/>
            <person name="Suda W."/>
            <person name="Sakamoto M."/>
            <person name="Iino T."/>
            <person name="Noda S."/>
            <person name="Hongoh Y."/>
            <person name="Hattori M."/>
            <person name="Ohkuma M."/>
        </authorList>
    </citation>
    <scope>NUCLEOTIDE SEQUENCE [LARGE SCALE GENOMIC DNA]</scope>
    <source>
        <strain evidence="1">JCM 15548</strain>
    </source>
</reference>
<name>A0A0E9LTH8_9BACT</name>
<dbReference type="AlphaFoldDB" id="A0A0E9LTH8"/>
<protein>
    <recommendedName>
        <fullName evidence="3">Outer membrane protein beta-barrel domain-containing protein</fullName>
    </recommendedName>
</protein>
<dbReference type="Proteomes" id="UP000032900">
    <property type="component" value="Unassembled WGS sequence"/>
</dbReference>
<dbReference type="RefSeq" id="WP_062122388.1">
    <property type="nucleotide sequence ID" value="NZ_BAZW01000003.1"/>
</dbReference>
<gene>
    <name evidence="1" type="ORF">JCM15548_1720</name>
</gene>
<keyword evidence="2" id="KW-1185">Reference proteome</keyword>
<organism evidence="1 2">
    <name type="scientific">Geofilum rubicundum JCM 15548</name>
    <dbReference type="NCBI Taxonomy" id="1236989"/>
    <lineage>
        <taxon>Bacteria</taxon>
        <taxon>Pseudomonadati</taxon>
        <taxon>Bacteroidota</taxon>
        <taxon>Bacteroidia</taxon>
        <taxon>Marinilabiliales</taxon>
        <taxon>Marinilabiliaceae</taxon>
        <taxon>Geofilum</taxon>
    </lineage>
</organism>